<dbReference type="RefSeq" id="WP_284913947.1">
    <property type="nucleotide sequence ID" value="NZ_CP126980.1"/>
</dbReference>
<accession>A0ABY8W4J6</accession>
<dbReference type="EMBL" id="CP126980">
    <property type="protein sequence ID" value="WIM92740.1"/>
    <property type="molecule type" value="Genomic_DNA"/>
</dbReference>
<gene>
    <name evidence="1" type="ORF">ACTOB_004695</name>
</gene>
<protein>
    <recommendedName>
        <fullName evidence="3">Alanine and proline-rich secreted protein Apa</fullName>
    </recommendedName>
</protein>
<dbReference type="Proteomes" id="UP001240150">
    <property type="component" value="Chromosome"/>
</dbReference>
<evidence type="ECO:0000313" key="2">
    <source>
        <dbReference type="Proteomes" id="UP001240150"/>
    </source>
</evidence>
<name>A0ABY8W4J6_9ACTN</name>
<organism evidence="1 2">
    <name type="scientific">Actinoplanes oblitus</name>
    <dbReference type="NCBI Taxonomy" id="3040509"/>
    <lineage>
        <taxon>Bacteria</taxon>
        <taxon>Bacillati</taxon>
        <taxon>Actinomycetota</taxon>
        <taxon>Actinomycetes</taxon>
        <taxon>Micromonosporales</taxon>
        <taxon>Micromonosporaceae</taxon>
        <taxon>Actinoplanes</taxon>
    </lineage>
</organism>
<sequence length="215" mass="22736">MARRKGLVSAVALAIAAGSTAIWVWHRPGAPEKPAVVAPEPKMIDPSVPEYKLLDSVLYVDEWRAFGNPVGFTYLPKSRPPGLVSIGPGNPPDLSGGSHRGTGNGALIDAYDAKAGGSRVSGIVEFSARPTSTCDDVREMTHAVCVRSGKLANPSPTDPDVRYVTVYFTADNDAALTSAEAKKLGRFWAEVDMVPAGEAAWFTDAVTRARAAVVE</sequence>
<evidence type="ECO:0000313" key="1">
    <source>
        <dbReference type="EMBL" id="WIM92740.1"/>
    </source>
</evidence>
<keyword evidence="2" id="KW-1185">Reference proteome</keyword>
<proteinExistence type="predicted"/>
<evidence type="ECO:0008006" key="3">
    <source>
        <dbReference type="Google" id="ProtNLM"/>
    </source>
</evidence>
<reference evidence="1 2" key="1">
    <citation type="submission" date="2023-06" db="EMBL/GenBank/DDBJ databases">
        <authorList>
            <person name="Yushchuk O."/>
            <person name="Binda E."/>
            <person name="Ruckert-Reed C."/>
            <person name="Fedorenko V."/>
            <person name="Kalinowski J."/>
            <person name="Marinelli F."/>
        </authorList>
    </citation>
    <scope>NUCLEOTIDE SEQUENCE [LARGE SCALE GENOMIC DNA]</scope>
    <source>
        <strain evidence="1 2">NRRL 3884</strain>
    </source>
</reference>